<protein>
    <submittedName>
        <fullName evidence="8">Slr2011 protein</fullName>
    </submittedName>
</protein>
<evidence type="ECO:0000256" key="1">
    <source>
        <dbReference type="ARBA" id="ARBA00004651"/>
    </source>
</evidence>
<feature type="transmembrane region" description="Helical" evidence="6">
    <location>
        <begin position="18"/>
        <end position="35"/>
    </location>
</feature>
<keyword evidence="5 6" id="KW-0472">Membrane</keyword>
<evidence type="ECO:0000313" key="8">
    <source>
        <dbReference type="EMBL" id="BAA17258.1"/>
    </source>
</evidence>
<evidence type="ECO:0000256" key="5">
    <source>
        <dbReference type="ARBA" id="ARBA00023136"/>
    </source>
</evidence>
<evidence type="ECO:0000256" key="4">
    <source>
        <dbReference type="ARBA" id="ARBA00022989"/>
    </source>
</evidence>
<keyword evidence="4 6" id="KW-1133">Transmembrane helix</keyword>
<keyword evidence="2" id="KW-1003">Cell membrane</keyword>
<feature type="transmembrane region" description="Helical" evidence="6">
    <location>
        <begin position="42"/>
        <end position="59"/>
    </location>
</feature>
<feature type="domain" description="MrpA C-terminal/MbhD" evidence="7">
    <location>
        <begin position="24"/>
        <end position="86"/>
    </location>
</feature>
<dbReference type="AlphaFoldDB" id="P73231"/>
<accession>P73231</accession>
<dbReference type="PIR" id="S75344">
    <property type="entry name" value="S75344"/>
</dbReference>
<dbReference type="Pfam" id="PF13244">
    <property type="entry name" value="MbhD"/>
    <property type="match status" value="1"/>
</dbReference>
<feature type="transmembrane region" description="Helical" evidence="6">
    <location>
        <begin position="65"/>
        <end position="84"/>
    </location>
</feature>
<name>P73231_SYNY3</name>
<dbReference type="GO" id="GO:0005886">
    <property type="term" value="C:plasma membrane"/>
    <property type="evidence" value="ECO:0007669"/>
    <property type="project" value="UniProtKB-SubCell"/>
</dbReference>
<evidence type="ECO:0000256" key="3">
    <source>
        <dbReference type="ARBA" id="ARBA00022692"/>
    </source>
</evidence>
<evidence type="ECO:0000256" key="2">
    <source>
        <dbReference type="ARBA" id="ARBA00022475"/>
    </source>
</evidence>
<evidence type="ECO:0000259" key="7">
    <source>
        <dbReference type="Pfam" id="PF13244"/>
    </source>
</evidence>
<dbReference type="InterPro" id="IPR025383">
    <property type="entry name" value="MrpA_C/MbhD"/>
</dbReference>
<gene>
    <name evidence="8" type="ordered locus">slr2011</name>
</gene>
<dbReference type="PaxDb" id="1148-1652335"/>
<sequence length="199" mass="21212">MPPGRSALMFNLADQTEILAFTPLLPFCALLVVIQGNPYQALVMRGILGAVAALIYTLLGAADVALTEALVGTMLSVTLFAVAVRSSLVLRLGVIAPPDGDDGKKLIAPEDEQAITQAIAPYHLRLEIIAYEDLASLTEAWQTRAIHCWYEADVAILNTPVVRLQEILAPALVSQAIAVKFVPASTSPVPPLYSPEVAQ</sequence>
<proteinExistence type="predicted"/>
<dbReference type="NCBIfam" id="NF005630">
    <property type="entry name" value="PRK07377.1-6"/>
    <property type="match status" value="1"/>
</dbReference>
<comment type="subcellular location">
    <subcellularLocation>
        <location evidence="1">Cell membrane</location>
        <topology evidence="1">Multi-pass membrane protein</topology>
    </subcellularLocation>
</comment>
<reference evidence="8 9" key="1">
    <citation type="journal article" date="1995" name="DNA Res.">
        <title>Sequence analysis of the genome of the unicellular cyanobacterium Synechocystis sp. strain PCC6803. I. Sequence features in the 1 Mb region from map positions 64% to 92% of the genome.</title>
        <authorList>
            <person name="Kaneko T."/>
            <person name="Tanaka A."/>
            <person name="Sato S."/>
            <person name="Kotani H."/>
            <person name="Sazuka T."/>
            <person name="Miyajima N."/>
            <person name="Sugiura M."/>
            <person name="Tabata S."/>
        </authorList>
    </citation>
    <scope>NUCLEOTIDE SEQUENCE [LARGE SCALE GENOMIC DNA]</scope>
    <source>
        <strain evidence="9">ATCC 27184 / PCC 6803 / Kazusa</strain>
    </source>
</reference>
<dbReference type="NCBIfam" id="NF005628">
    <property type="entry name" value="PRK07377.1-4"/>
    <property type="match status" value="1"/>
</dbReference>
<dbReference type="EMBL" id="BA000022">
    <property type="protein sequence ID" value="BAA17258.1"/>
    <property type="molecule type" value="Genomic_DNA"/>
</dbReference>
<dbReference type="eggNOG" id="COG1563">
    <property type="taxonomic scope" value="Bacteria"/>
</dbReference>
<dbReference type="EnsemblBacteria" id="BAA17258">
    <property type="protein sequence ID" value="BAA17258"/>
    <property type="gene ID" value="BAA17258"/>
</dbReference>
<dbReference type="STRING" id="1148.gene:10498121"/>
<reference evidence="8 9" key="2">
    <citation type="journal article" date="1996" name="DNA Res.">
        <title>Sequence analysis of the genome of the unicellular cyanobacterium Synechocystis sp. strain PCC6803. II. Sequence determination of the entire genome and assignment of potential protein-coding regions.</title>
        <authorList>
            <person name="Kaneko T."/>
            <person name="Sato S."/>
            <person name="Kotani H."/>
            <person name="Tanaka A."/>
            <person name="Asamizu E."/>
            <person name="Nakamura Y."/>
            <person name="Miyajima N."/>
            <person name="Hirosawa M."/>
            <person name="Sugiura M."/>
            <person name="Sasamoto S."/>
            <person name="Kimura T."/>
            <person name="Hosouchi T."/>
            <person name="Matsuno A."/>
            <person name="Muraki A."/>
            <person name="Nakazaki N."/>
            <person name="Naruo K."/>
            <person name="Okumura S."/>
            <person name="Shimpo S."/>
            <person name="Takeuchi C."/>
            <person name="Wada T."/>
            <person name="Watanabe A."/>
            <person name="Yamada M."/>
            <person name="Yasuda M."/>
            <person name="Tabata S."/>
        </authorList>
    </citation>
    <scope>NUCLEOTIDE SEQUENCE [LARGE SCALE GENOMIC DNA]</scope>
    <source>
        <strain evidence="9">ATCC 27184 / PCC 6803 / Kazusa</strain>
    </source>
</reference>
<dbReference type="Proteomes" id="UP000001425">
    <property type="component" value="Chromosome"/>
</dbReference>
<dbReference type="IntAct" id="P73231">
    <property type="interactions" value="2"/>
</dbReference>
<evidence type="ECO:0000256" key="6">
    <source>
        <dbReference type="SAM" id="Phobius"/>
    </source>
</evidence>
<evidence type="ECO:0000313" key="9">
    <source>
        <dbReference type="Proteomes" id="UP000001425"/>
    </source>
</evidence>
<keyword evidence="9" id="KW-1185">Reference proteome</keyword>
<keyword evidence="3 6" id="KW-0812">Transmembrane</keyword>
<dbReference type="InParanoid" id="P73231"/>
<organism evidence="8 9">
    <name type="scientific">Synechocystis sp. (strain ATCC 27184 / PCC 6803 / Kazusa)</name>
    <dbReference type="NCBI Taxonomy" id="1111708"/>
    <lineage>
        <taxon>Bacteria</taxon>
        <taxon>Bacillati</taxon>
        <taxon>Cyanobacteriota</taxon>
        <taxon>Cyanophyceae</taxon>
        <taxon>Synechococcales</taxon>
        <taxon>Merismopediaceae</taxon>
        <taxon>Synechocystis</taxon>
    </lineage>
</organism>
<dbReference type="KEGG" id="syn:slr2011"/>